<dbReference type="InterPro" id="IPR032675">
    <property type="entry name" value="LRR_dom_sf"/>
</dbReference>
<dbReference type="Pfam" id="PF12937">
    <property type="entry name" value="F-box-like"/>
    <property type="match status" value="1"/>
</dbReference>
<dbReference type="GO" id="GO:0031146">
    <property type="term" value="P:SCF-dependent proteasomal ubiquitin-dependent protein catabolic process"/>
    <property type="evidence" value="ECO:0007669"/>
    <property type="project" value="TreeGrafter"/>
</dbReference>
<dbReference type="PANTHER" id="PTHR13318:SF95">
    <property type="entry name" value="F-BOX PROTEIN YLR352W"/>
    <property type="match status" value="1"/>
</dbReference>
<name>A0AAD9E4Q0_9TELE</name>
<gene>
    <name evidence="4" type="ORF">P4O66_020358</name>
</gene>
<dbReference type="PANTHER" id="PTHR13318">
    <property type="entry name" value="PARTNER OF PAIRED, ISOFORM B-RELATED"/>
    <property type="match status" value="1"/>
</dbReference>
<comment type="caution">
    <text evidence="4">The sequence shown here is derived from an EMBL/GenBank/DDBJ whole genome shotgun (WGS) entry which is preliminary data.</text>
</comment>
<evidence type="ECO:0000256" key="1">
    <source>
        <dbReference type="ARBA" id="ARBA00022614"/>
    </source>
</evidence>
<protein>
    <recommendedName>
        <fullName evidence="3">F-box domain-containing protein</fullName>
    </recommendedName>
</protein>
<dbReference type="InterPro" id="IPR001810">
    <property type="entry name" value="F-box_dom"/>
</dbReference>
<keyword evidence="1" id="KW-0433">Leucine-rich repeat</keyword>
<dbReference type="InterPro" id="IPR057207">
    <property type="entry name" value="FBXL15_LRR"/>
</dbReference>
<accession>A0AAD9E4Q0</accession>
<keyword evidence="5" id="KW-1185">Reference proteome</keyword>
<dbReference type="Pfam" id="PF25372">
    <property type="entry name" value="DUF7885"/>
    <property type="match status" value="2"/>
</dbReference>
<evidence type="ECO:0000313" key="5">
    <source>
        <dbReference type="Proteomes" id="UP001239994"/>
    </source>
</evidence>
<dbReference type="SMART" id="SM00367">
    <property type="entry name" value="LRR_CC"/>
    <property type="match status" value="14"/>
</dbReference>
<feature type="domain" description="F-box" evidence="3">
    <location>
        <begin position="198"/>
        <end position="244"/>
    </location>
</feature>
<sequence length="801" mass="90695">ALLSSVCVSCPEDALHFIERKLLAIQENQALEIGWHNCFDDVQPITVSLLATSVVHDIFGSTDDMFQLHLLEKAYSYYQKILTNMCFIGWRQYISKRKADAARLLFLTHSAKRHYVVQSTRFIFTSWAEWVHVRKHKQSNAVKKIQRVWNAVLCKIIITAWRYVVQDAKRTKEYFERMEKDILDTHGQHTDLPQADGQDRLSLLPWKLSAKIFQNLGVGDLLKCTQVCRAWMAIAQTCSLWSQINFSDERQWITNKTVARILQKYRPFITHLNMSGCSTLHHASFRCVSKLLSVFMDEMMRLILEACPSLLILNLSYTNITNGTLRSMSRCSLTLQSLSLAYCKNFTDKGLQLLSTGRGCNGLTHLDLSGCTQISVDGFRHIAESCSLLEHIVLDDMPSLSDACIQALTSKCHYLAVISVLDTPYLSDTAFKAIVEVANLTKLKIEGNVCVSDSGWKALCRASPHLTVLHAPGCTHMTDTSMKYIGSLRNLHILHLADIAKLSDTGIRYIAEGPSASKLRELDLSNCHQVNDLSIMRLAQRCSKLNKLSVCYCEYLTDSSFEWLSGCPSLITLDITGCSIQDKGLIALGAVCTLRKLIAAECIWITDNGIEARLLWPFLSSSYNSLSIKFCRQAQDLELIDVCHCLSLSDQSVKFLSFYCRKIITLRMAGCLKVNLILEMSYLMTDMALQYLTGACHYVRELDLSGCILLTDCTPRFLHHGCPQLTTISMFYCRNISRQAALRLQPRVRHWEHNCDDIPCSYGYDSQGRLLQPTKKPDRLESHWEDEEDVSSSARETTAET</sequence>
<dbReference type="SUPFAM" id="SSF52047">
    <property type="entry name" value="RNI-like"/>
    <property type="match status" value="2"/>
</dbReference>
<reference evidence="4" key="1">
    <citation type="submission" date="2023-03" db="EMBL/GenBank/DDBJ databases">
        <title>Electrophorus voltai genome.</title>
        <authorList>
            <person name="Bian C."/>
        </authorList>
    </citation>
    <scope>NUCLEOTIDE SEQUENCE</scope>
    <source>
        <strain evidence="4">CB-2022</strain>
        <tissue evidence="4">Muscle</tissue>
    </source>
</reference>
<dbReference type="EMBL" id="JAROKS010000004">
    <property type="protein sequence ID" value="KAK1804349.1"/>
    <property type="molecule type" value="Genomic_DNA"/>
</dbReference>
<evidence type="ECO:0000313" key="4">
    <source>
        <dbReference type="EMBL" id="KAK1804349.1"/>
    </source>
</evidence>
<feature type="region of interest" description="Disordered" evidence="2">
    <location>
        <begin position="771"/>
        <end position="801"/>
    </location>
</feature>
<feature type="non-terminal residue" evidence="4">
    <location>
        <position position="801"/>
    </location>
</feature>
<feature type="compositionally biased region" description="Polar residues" evidence="2">
    <location>
        <begin position="791"/>
        <end position="801"/>
    </location>
</feature>
<evidence type="ECO:0000256" key="2">
    <source>
        <dbReference type="SAM" id="MobiDB-lite"/>
    </source>
</evidence>
<dbReference type="Gene3D" id="3.80.10.10">
    <property type="entry name" value="Ribonuclease Inhibitor"/>
    <property type="match status" value="3"/>
</dbReference>
<dbReference type="Proteomes" id="UP001239994">
    <property type="component" value="Unassembled WGS sequence"/>
</dbReference>
<evidence type="ECO:0000259" key="3">
    <source>
        <dbReference type="PROSITE" id="PS50181"/>
    </source>
</evidence>
<dbReference type="GO" id="GO:0019005">
    <property type="term" value="C:SCF ubiquitin ligase complex"/>
    <property type="evidence" value="ECO:0007669"/>
    <property type="project" value="TreeGrafter"/>
</dbReference>
<dbReference type="SMART" id="SM00256">
    <property type="entry name" value="FBOX"/>
    <property type="match status" value="1"/>
</dbReference>
<dbReference type="AlphaFoldDB" id="A0AAD9E4Q0"/>
<organism evidence="4 5">
    <name type="scientific">Electrophorus voltai</name>
    <dbReference type="NCBI Taxonomy" id="2609070"/>
    <lineage>
        <taxon>Eukaryota</taxon>
        <taxon>Metazoa</taxon>
        <taxon>Chordata</taxon>
        <taxon>Craniata</taxon>
        <taxon>Vertebrata</taxon>
        <taxon>Euteleostomi</taxon>
        <taxon>Actinopterygii</taxon>
        <taxon>Neopterygii</taxon>
        <taxon>Teleostei</taxon>
        <taxon>Ostariophysi</taxon>
        <taxon>Gymnotiformes</taxon>
        <taxon>Gymnotoidei</taxon>
        <taxon>Gymnotidae</taxon>
        <taxon>Electrophorus</taxon>
    </lineage>
</organism>
<dbReference type="PROSITE" id="PS50181">
    <property type="entry name" value="FBOX"/>
    <property type="match status" value="1"/>
</dbReference>
<dbReference type="InterPro" id="IPR006553">
    <property type="entry name" value="Leu-rich_rpt_Cys-con_subtyp"/>
</dbReference>
<proteinExistence type="predicted"/>